<organism evidence="1 2">
    <name type="scientific">Hoylesella loescheii DSM 19665 = JCM 12249 = ATCC 15930</name>
    <dbReference type="NCBI Taxonomy" id="1122985"/>
    <lineage>
        <taxon>Bacteria</taxon>
        <taxon>Pseudomonadati</taxon>
        <taxon>Bacteroidota</taxon>
        <taxon>Bacteroidia</taxon>
        <taxon>Bacteroidales</taxon>
        <taxon>Prevotellaceae</taxon>
        <taxon>Hoylesella</taxon>
    </lineage>
</organism>
<name>A0A069QTX2_HOYLO</name>
<dbReference type="HOGENOM" id="CLU_3156276_0_0_10"/>
<accession>A0A069QTX2</accession>
<dbReference type="Proteomes" id="UP000027442">
    <property type="component" value="Unassembled WGS sequence"/>
</dbReference>
<keyword evidence="2" id="KW-1185">Reference proteome</keyword>
<proteinExistence type="predicted"/>
<sequence>MHKNMVYAKREKKTTLDDRCIMLSLASEVGIYRTKFPAYIKMNACTRV</sequence>
<gene>
    <name evidence="1" type="ORF">HMPREF1991_00675</name>
</gene>
<protein>
    <submittedName>
        <fullName evidence="1">Uncharacterized protein</fullName>
    </submittedName>
</protein>
<dbReference type="PATRIC" id="fig|1122985.7.peg.704"/>
<reference evidence="1 2" key="1">
    <citation type="submission" date="2013-08" db="EMBL/GenBank/DDBJ databases">
        <authorList>
            <person name="Weinstock G."/>
            <person name="Sodergren E."/>
            <person name="Wylie T."/>
            <person name="Fulton L."/>
            <person name="Fulton R."/>
            <person name="Fronick C."/>
            <person name="O'Laughlin M."/>
            <person name="Godfrey J."/>
            <person name="Miner T."/>
            <person name="Herter B."/>
            <person name="Appelbaum E."/>
            <person name="Cordes M."/>
            <person name="Lek S."/>
            <person name="Wollam A."/>
            <person name="Pepin K.H."/>
            <person name="Palsikar V.B."/>
            <person name="Mitreva M."/>
            <person name="Wilson R.K."/>
        </authorList>
    </citation>
    <scope>NUCLEOTIDE SEQUENCE [LARGE SCALE GENOMIC DNA]</scope>
    <source>
        <strain evidence="1 2">ATCC 15930</strain>
    </source>
</reference>
<evidence type="ECO:0000313" key="2">
    <source>
        <dbReference type="Proteomes" id="UP000027442"/>
    </source>
</evidence>
<dbReference type="EMBL" id="JNGW01000022">
    <property type="protein sequence ID" value="KDR53311.1"/>
    <property type="molecule type" value="Genomic_DNA"/>
</dbReference>
<comment type="caution">
    <text evidence="1">The sequence shown here is derived from an EMBL/GenBank/DDBJ whole genome shotgun (WGS) entry which is preliminary data.</text>
</comment>
<evidence type="ECO:0000313" key="1">
    <source>
        <dbReference type="EMBL" id="KDR53311.1"/>
    </source>
</evidence>
<dbReference type="AlphaFoldDB" id="A0A069QTX2"/>